<dbReference type="RefSeq" id="WP_145203955.1">
    <property type="nucleotide sequence ID" value="NZ_CP036434.1"/>
</dbReference>
<protein>
    <submittedName>
        <fullName evidence="2">Soluble aldose sugar dehydrogenase YliI</fullName>
        <ecNumber evidence="2">1.1.5.-</ecNumber>
    </submittedName>
</protein>
<dbReference type="SUPFAM" id="SSF50952">
    <property type="entry name" value="Soluble quinoprotein glucose dehydrogenase"/>
    <property type="match status" value="1"/>
</dbReference>
<dbReference type="EMBL" id="CP036434">
    <property type="protein sequence ID" value="QDV09496.1"/>
    <property type="molecule type" value="Genomic_DNA"/>
</dbReference>
<evidence type="ECO:0000259" key="1">
    <source>
        <dbReference type="Pfam" id="PF07995"/>
    </source>
</evidence>
<dbReference type="Proteomes" id="UP000320390">
    <property type="component" value="Chromosome"/>
</dbReference>
<dbReference type="GO" id="GO:0016491">
    <property type="term" value="F:oxidoreductase activity"/>
    <property type="evidence" value="ECO:0007669"/>
    <property type="project" value="UniProtKB-KW"/>
</dbReference>
<dbReference type="Pfam" id="PF07995">
    <property type="entry name" value="GSDH"/>
    <property type="match status" value="1"/>
</dbReference>
<dbReference type="InterPro" id="IPR012938">
    <property type="entry name" value="Glc/Sorbosone_DH"/>
</dbReference>
<keyword evidence="2" id="KW-0560">Oxidoreductase</keyword>
<reference evidence="2 3" key="1">
    <citation type="submission" date="2019-02" db="EMBL/GenBank/DDBJ databases">
        <title>Deep-cultivation of Planctomycetes and their phenomic and genomic characterization uncovers novel biology.</title>
        <authorList>
            <person name="Wiegand S."/>
            <person name="Jogler M."/>
            <person name="Boedeker C."/>
            <person name="Pinto D."/>
            <person name="Vollmers J."/>
            <person name="Rivas-Marin E."/>
            <person name="Kohn T."/>
            <person name="Peeters S.H."/>
            <person name="Heuer A."/>
            <person name="Rast P."/>
            <person name="Oberbeckmann S."/>
            <person name="Bunk B."/>
            <person name="Jeske O."/>
            <person name="Meyerdierks A."/>
            <person name="Storesund J.E."/>
            <person name="Kallscheuer N."/>
            <person name="Luecker S."/>
            <person name="Lage O.M."/>
            <person name="Pohl T."/>
            <person name="Merkel B.J."/>
            <person name="Hornburger P."/>
            <person name="Mueller R.-W."/>
            <person name="Bruemmer F."/>
            <person name="Labrenz M."/>
            <person name="Spormann A.M."/>
            <person name="Op den Camp H."/>
            <person name="Overmann J."/>
            <person name="Amann R."/>
            <person name="Jetten M.S.M."/>
            <person name="Mascher T."/>
            <person name="Medema M.H."/>
            <person name="Devos D.P."/>
            <person name="Kaster A.-K."/>
            <person name="Ovreas L."/>
            <person name="Rohde M."/>
            <person name="Galperin M.Y."/>
            <person name="Jogler C."/>
        </authorList>
    </citation>
    <scope>NUCLEOTIDE SEQUENCE [LARGE SCALE GENOMIC DNA]</scope>
    <source>
        <strain evidence="2 3">Poly30</strain>
    </source>
</reference>
<accession>A0A518EZH9</accession>
<organism evidence="2 3">
    <name type="scientific">Saltatorellus ferox</name>
    <dbReference type="NCBI Taxonomy" id="2528018"/>
    <lineage>
        <taxon>Bacteria</taxon>
        <taxon>Pseudomonadati</taxon>
        <taxon>Planctomycetota</taxon>
        <taxon>Planctomycetia</taxon>
        <taxon>Planctomycetia incertae sedis</taxon>
        <taxon>Saltatorellus</taxon>
    </lineage>
</organism>
<feature type="domain" description="Glucose/Sorbosone dehydrogenase" evidence="1">
    <location>
        <begin position="30"/>
        <end position="335"/>
    </location>
</feature>
<dbReference type="AlphaFoldDB" id="A0A518EZH9"/>
<sequence>MLLSLPLCFLAQQPIALERVVVPSAGIVQPVDIQSRPGDSRFFVAERNGRVKIVVDGTPLGLPFADLSARVAVNGDTGLRSFAFAPDHPASGHVFLWYDAENGTDGVDGVLVRMTTMVGNEDRLDPASLVEVLRVPQDGKSHGGGHIGFDPEGRLLLGIGDGKPGGDPMCRAQDRSNLLGTMIRIDVSGALPYTIPADNPFIGMAGVRPEILHYGLRHPWKWCVDSSNGDLWIADVGEVQREEVDYIPAGGAGLNFGWPAVEGSTCFTGDGCAVHPDCTEPTFTAPVFEYNHGMGCSITGGRVAESTSVPDLNGAFVFTDFCSHRIWSARSDGAGSVNVIEHGVTVYPSGANLTLPVTFGIDGQGELLIADYVDGEIYRVAPADSLLAICDGMPNVAGPGASMTPAGSTILSRNDLVLNIAGTAPYTLGILFYGPGATSVPAGNGMRCVDPGGLSLFRAGVRVASGSGTMSFALDLESHPFNAGLSHVQAGSTWVFQAWYRDIGGPLGASTNFSGAIAARFRP</sequence>
<dbReference type="InterPro" id="IPR011042">
    <property type="entry name" value="6-blade_b-propeller_TolB-like"/>
</dbReference>
<dbReference type="PANTHER" id="PTHR19328:SF75">
    <property type="entry name" value="ALDOSE SUGAR DEHYDROGENASE YLII"/>
    <property type="match status" value="1"/>
</dbReference>
<proteinExistence type="predicted"/>
<gene>
    <name evidence="2" type="primary">yliI_4</name>
    <name evidence="2" type="ORF">Poly30_50540</name>
</gene>
<dbReference type="Gene3D" id="2.120.10.30">
    <property type="entry name" value="TolB, C-terminal domain"/>
    <property type="match status" value="1"/>
</dbReference>
<dbReference type="OrthoDB" id="9770043at2"/>
<dbReference type="EC" id="1.1.5.-" evidence="2"/>
<keyword evidence="3" id="KW-1185">Reference proteome</keyword>
<name>A0A518EZH9_9BACT</name>
<evidence type="ECO:0000313" key="3">
    <source>
        <dbReference type="Proteomes" id="UP000320390"/>
    </source>
</evidence>
<dbReference type="PANTHER" id="PTHR19328">
    <property type="entry name" value="HEDGEHOG-INTERACTING PROTEIN"/>
    <property type="match status" value="1"/>
</dbReference>
<evidence type="ECO:0000313" key="2">
    <source>
        <dbReference type="EMBL" id="QDV09496.1"/>
    </source>
</evidence>
<dbReference type="InterPro" id="IPR011041">
    <property type="entry name" value="Quinoprot_gluc/sorb_DH_b-prop"/>
</dbReference>